<proteinExistence type="predicted"/>
<dbReference type="SMART" id="SM00389">
    <property type="entry name" value="HOX"/>
    <property type="match status" value="1"/>
</dbReference>
<keyword evidence="4 5" id="KW-0539">Nucleus</keyword>
<dbReference type="GO" id="GO:0000977">
    <property type="term" value="F:RNA polymerase II transcription regulatory region sequence-specific DNA binding"/>
    <property type="evidence" value="ECO:0007669"/>
    <property type="project" value="TreeGrafter"/>
</dbReference>
<sequence>MSTSQRSRGVCMSTRIKSQSSTPSSQGPKSLSSDCDEGSGYDDDEGDDEHADAQGGGRKQRRSRTTFTAYQLDELEKAFERTQYPDIYTREELAARTSLSEARIQVWFSNRRARLRKQMSSSATAMPSVSAMGSMGAMGGMGGMGLPMGYGHAPSPYMFAAQGFPDPTVAFPSQSTAESCVSLYGSGSAGHQAAAGGDVTRTNMAAAAAAAAAYPSLTAAHNPQFFSAQNTQFDNLSLMNMLSAHEMVEGISGAAGHLSHGVQAAGSWGMPERRAPAAPSCVAAGAPADLRCSSAADLRGAMGAVSAAASAAPSAAAAAAVAALTTSSSFNASLQHTRSPMQHFASHPMYPFYYGQ</sequence>
<comment type="caution">
    <text evidence="9">The sequence shown here is derived from an EMBL/GenBank/DDBJ whole genome shotgun (WGS) entry which is preliminary data.</text>
</comment>
<accession>A0A6A0H3Z0</accession>
<dbReference type="CDD" id="cd00086">
    <property type="entry name" value="homeodomain"/>
    <property type="match status" value="1"/>
</dbReference>
<dbReference type="SUPFAM" id="SSF46689">
    <property type="entry name" value="Homeodomain-like"/>
    <property type="match status" value="1"/>
</dbReference>
<organism evidence="9">
    <name type="scientific">Hyalella azteca</name>
    <name type="common">Amphipod</name>
    <dbReference type="NCBI Taxonomy" id="294128"/>
    <lineage>
        <taxon>Eukaryota</taxon>
        <taxon>Metazoa</taxon>
        <taxon>Ecdysozoa</taxon>
        <taxon>Arthropoda</taxon>
        <taxon>Crustacea</taxon>
        <taxon>Multicrustacea</taxon>
        <taxon>Malacostraca</taxon>
        <taxon>Eumalacostraca</taxon>
        <taxon>Peracarida</taxon>
        <taxon>Amphipoda</taxon>
        <taxon>Senticaudata</taxon>
        <taxon>Talitrida</taxon>
        <taxon>Talitroidea</taxon>
        <taxon>Hyalellidae</taxon>
        <taxon>Hyalella</taxon>
    </lineage>
</organism>
<feature type="compositionally biased region" description="Acidic residues" evidence="7">
    <location>
        <begin position="34"/>
        <end position="50"/>
    </location>
</feature>
<dbReference type="GO" id="GO:0005634">
    <property type="term" value="C:nucleus"/>
    <property type="evidence" value="ECO:0007669"/>
    <property type="project" value="UniProtKB-SubCell"/>
</dbReference>
<evidence type="ECO:0000256" key="1">
    <source>
        <dbReference type="ARBA" id="ARBA00004123"/>
    </source>
</evidence>
<dbReference type="PANTHER" id="PTHR24329">
    <property type="entry name" value="HOMEOBOX PROTEIN ARISTALESS"/>
    <property type="match status" value="1"/>
</dbReference>
<dbReference type="InterPro" id="IPR001356">
    <property type="entry name" value="HD"/>
</dbReference>
<dbReference type="PROSITE" id="PS00027">
    <property type="entry name" value="HOMEOBOX_1"/>
    <property type="match status" value="1"/>
</dbReference>
<dbReference type="AlphaFoldDB" id="A0A6A0H3Z0"/>
<dbReference type="PROSITE" id="PS50071">
    <property type="entry name" value="HOMEOBOX_2"/>
    <property type="match status" value="1"/>
</dbReference>
<name>A0A6A0H3Z0_HYAAZ</name>
<comment type="subcellular location">
    <subcellularLocation>
        <location evidence="1 5 6">Nucleus</location>
    </subcellularLocation>
</comment>
<evidence type="ECO:0000256" key="6">
    <source>
        <dbReference type="RuleBase" id="RU000682"/>
    </source>
</evidence>
<dbReference type="EMBL" id="JQDR03008729">
    <property type="protein sequence ID" value="KAA0196748.1"/>
    <property type="molecule type" value="Genomic_DNA"/>
</dbReference>
<dbReference type="Gene3D" id="1.10.10.60">
    <property type="entry name" value="Homeodomain-like"/>
    <property type="match status" value="1"/>
</dbReference>
<evidence type="ECO:0000256" key="3">
    <source>
        <dbReference type="ARBA" id="ARBA00023155"/>
    </source>
</evidence>
<reference evidence="9" key="2">
    <citation type="journal article" date="2018" name="Environ. Sci. Technol.">
        <title>The Toxicogenome of Hyalella azteca: A Model for Sediment Ecotoxicology and Evolutionary Toxicology.</title>
        <authorList>
            <person name="Poynton H.C."/>
            <person name="Hasenbein S."/>
            <person name="Benoit J.B."/>
            <person name="Sepulveda M.S."/>
            <person name="Poelchau M.F."/>
            <person name="Hughes D.S.T."/>
            <person name="Murali S.C."/>
            <person name="Chen S."/>
            <person name="Glastad K.M."/>
            <person name="Goodisman M.A.D."/>
            <person name="Werren J.H."/>
            <person name="Vineis J.H."/>
            <person name="Bowen J.L."/>
            <person name="Friedrich M."/>
            <person name="Jones J."/>
            <person name="Robertson H.M."/>
            <person name="Feyereisen R."/>
            <person name="Mechler-Hickson A."/>
            <person name="Mathers N."/>
            <person name="Lee C.E."/>
            <person name="Colbourne J.K."/>
            <person name="Biales A."/>
            <person name="Johnston J.S."/>
            <person name="Wellborn G.A."/>
            <person name="Rosendale A.J."/>
            <person name="Cridge A.G."/>
            <person name="Munoz-Torres M.C."/>
            <person name="Bain P.A."/>
            <person name="Manny A.R."/>
            <person name="Major K.M."/>
            <person name="Lambert F.N."/>
            <person name="Vulpe C.D."/>
            <person name="Tuck P."/>
            <person name="Blalock B.J."/>
            <person name="Lin Y.Y."/>
            <person name="Smith M.E."/>
            <person name="Ochoa-Acuna H."/>
            <person name="Chen M.M."/>
            <person name="Childers C.P."/>
            <person name="Qu J."/>
            <person name="Dugan S."/>
            <person name="Lee S.L."/>
            <person name="Chao H."/>
            <person name="Dinh H."/>
            <person name="Han Y."/>
            <person name="Doddapaneni H."/>
            <person name="Worley K.C."/>
            <person name="Muzny D.M."/>
            <person name="Gibbs R.A."/>
            <person name="Richards S."/>
        </authorList>
    </citation>
    <scope>NUCLEOTIDE SEQUENCE</scope>
    <source>
        <strain evidence="9">HAZT.00-mixed</strain>
        <tissue evidence="9">Whole organism</tissue>
    </source>
</reference>
<reference evidence="9" key="3">
    <citation type="submission" date="2019-06" db="EMBL/GenBank/DDBJ databases">
        <authorList>
            <person name="Poynton C."/>
            <person name="Hasenbein S."/>
            <person name="Benoit J.B."/>
            <person name="Sepulveda M.S."/>
            <person name="Poelchau M.F."/>
            <person name="Murali S.C."/>
            <person name="Chen S."/>
            <person name="Glastad K.M."/>
            <person name="Werren J.H."/>
            <person name="Vineis J.H."/>
            <person name="Bowen J.L."/>
            <person name="Friedrich M."/>
            <person name="Jones J."/>
            <person name="Robertson H.M."/>
            <person name="Feyereisen R."/>
            <person name="Mechler-Hickson A."/>
            <person name="Mathers N."/>
            <person name="Lee C.E."/>
            <person name="Colbourne J.K."/>
            <person name="Biales A."/>
            <person name="Johnston J.S."/>
            <person name="Wellborn G.A."/>
            <person name="Rosendale A.J."/>
            <person name="Cridge A.G."/>
            <person name="Munoz-Torres M.C."/>
            <person name="Bain P.A."/>
            <person name="Manny A.R."/>
            <person name="Major K.M."/>
            <person name="Lambert F.N."/>
            <person name="Vulpe C.D."/>
            <person name="Tuck P."/>
            <person name="Blalock B.J."/>
            <person name="Lin Y.-Y."/>
            <person name="Smith M.E."/>
            <person name="Ochoa-Acuna H."/>
            <person name="Chen M.-J.M."/>
            <person name="Childers C.P."/>
            <person name="Qu J."/>
            <person name="Dugan S."/>
            <person name="Lee S.L."/>
            <person name="Chao H."/>
            <person name="Dinh H."/>
            <person name="Han Y."/>
            <person name="Doddapaneni H."/>
            <person name="Worley K.C."/>
            <person name="Muzny D.M."/>
            <person name="Gibbs R.A."/>
            <person name="Richards S."/>
        </authorList>
    </citation>
    <scope>NUCLEOTIDE SEQUENCE</scope>
    <source>
        <strain evidence="9">HAZT.00-mixed</strain>
        <tissue evidence="9">Whole organism</tissue>
    </source>
</reference>
<reference evidence="9" key="1">
    <citation type="submission" date="2014-08" db="EMBL/GenBank/DDBJ databases">
        <authorList>
            <person name="Murali S."/>
            <person name="Richards S."/>
            <person name="Bandaranaike D."/>
            <person name="Bellair M."/>
            <person name="Blankenburg K."/>
            <person name="Chao H."/>
            <person name="Dinh H."/>
            <person name="Doddapaneni H."/>
            <person name="Dugan-Rocha S."/>
            <person name="Elkadiri S."/>
            <person name="Gnanaolivu R."/>
            <person name="Hughes D."/>
            <person name="Lee S."/>
            <person name="Li M."/>
            <person name="Ming W."/>
            <person name="Munidasa M."/>
            <person name="Muniz J."/>
            <person name="Nguyen L."/>
            <person name="Osuji N."/>
            <person name="Pu L.-L."/>
            <person name="Puazo M."/>
            <person name="Skinner E."/>
            <person name="Qu C."/>
            <person name="Quiroz J."/>
            <person name="Raj R."/>
            <person name="Weissenberger G."/>
            <person name="Xin Y."/>
            <person name="Zou X."/>
            <person name="Han Y."/>
            <person name="Worley K."/>
            <person name="Muzny D."/>
            <person name="Gibbs R."/>
        </authorList>
    </citation>
    <scope>NUCLEOTIDE SEQUENCE</scope>
    <source>
        <strain evidence="9">HAZT.00-mixed</strain>
        <tissue evidence="9">Whole organism</tissue>
    </source>
</reference>
<dbReference type="InterPro" id="IPR009057">
    <property type="entry name" value="Homeodomain-like_sf"/>
</dbReference>
<protein>
    <recommendedName>
        <fullName evidence="8">Homeobox domain-containing protein</fullName>
    </recommendedName>
</protein>
<dbReference type="InterPro" id="IPR050649">
    <property type="entry name" value="Paired_Homeobox_TFs"/>
</dbReference>
<keyword evidence="3 5" id="KW-0371">Homeobox</keyword>
<feature type="domain" description="Homeobox" evidence="8">
    <location>
        <begin position="58"/>
        <end position="118"/>
    </location>
</feature>
<dbReference type="InterPro" id="IPR017970">
    <property type="entry name" value="Homeobox_CS"/>
</dbReference>
<keyword evidence="2 5" id="KW-0238">DNA-binding</keyword>
<dbReference type="GO" id="GO:0000981">
    <property type="term" value="F:DNA-binding transcription factor activity, RNA polymerase II-specific"/>
    <property type="evidence" value="ECO:0007669"/>
    <property type="project" value="InterPro"/>
</dbReference>
<dbReference type="PANTHER" id="PTHR24329:SF543">
    <property type="entry name" value="FI01017P-RELATED"/>
    <property type="match status" value="1"/>
</dbReference>
<dbReference type="Proteomes" id="UP000711488">
    <property type="component" value="Unassembled WGS sequence"/>
</dbReference>
<evidence type="ECO:0000256" key="2">
    <source>
        <dbReference type="ARBA" id="ARBA00023125"/>
    </source>
</evidence>
<dbReference type="Pfam" id="PF00046">
    <property type="entry name" value="Homeodomain"/>
    <property type="match status" value="1"/>
</dbReference>
<evidence type="ECO:0000313" key="9">
    <source>
        <dbReference type="EMBL" id="KAA0196748.1"/>
    </source>
</evidence>
<evidence type="ECO:0000256" key="4">
    <source>
        <dbReference type="ARBA" id="ARBA00023242"/>
    </source>
</evidence>
<gene>
    <name evidence="9" type="ORF">HAZT_HAZT003878</name>
</gene>
<feature type="region of interest" description="Disordered" evidence="7">
    <location>
        <begin position="1"/>
        <end position="64"/>
    </location>
</feature>
<feature type="DNA-binding region" description="Homeobox" evidence="5">
    <location>
        <begin position="60"/>
        <end position="119"/>
    </location>
</feature>
<evidence type="ECO:0000256" key="5">
    <source>
        <dbReference type="PROSITE-ProRule" id="PRU00108"/>
    </source>
</evidence>
<feature type="compositionally biased region" description="Polar residues" evidence="7">
    <location>
        <begin position="15"/>
        <end position="31"/>
    </location>
</feature>
<dbReference type="FunFam" id="1.10.10.60:FF:000679">
    <property type="entry name" value="Homeobox protein aristaless"/>
    <property type="match status" value="1"/>
</dbReference>
<evidence type="ECO:0000259" key="8">
    <source>
        <dbReference type="PROSITE" id="PS50071"/>
    </source>
</evidence>
<evidence type="ECO:0000256" key="7">
    <source>
        <dbReference type="SAM" id="MobiDB-lite"/>
    </source>
</evidence>